<protein>
    <submittedName>
        <fullName evidence="4">Uncharacterized protein</fullName>
    </submittedName>
</protein>
<evidence type="ECO:0000313" key="4">
    <source>
        <dbReference type="EMBL" id="KAK9113057.1"/>
    </source>
</evidence>
<evidence type="ECO:0000256" key="1">
    <source>
        <dbReference type="ARBA" id="ARBA00004123"/>
    </source>
</evidence>
<dbReference type="InterPro" id="IPR051992">
    <property type="entry name" value="OxStress_Response_Reg"/>
</dbReference>
<organism evidence="4 5">
    <name type="scientific">Stephania cephalantha</name>
    <dbReference type="NCBI Taxonomy" id="152367"/>
    <lineage>
        <taxon>Eukaryota</taxon>
        <taxon>Viridiplantae</taxon>
        <taxon>Streptophyta</taxon>
        <taxon>Embryophyta</taxon>
        <taxon>Tracheophyta</taxon>
        <taxon>Spermatophyta</taxon>
        <taxon>Magnoliopsida</taxon>
        <taxon>Ranunculales</taxon>
        <taxon>Menispermaceae</taxon>
        <taxon>Menispermoideae</taxon>
        <taxon>Cissampelideae</taxon>
        <taxon>Stephania</taxon>
    </lineage>
</organism>
<gene>
    <name evidence="4" type="ORF">Scep_020576</name>
</gene>
<keyword evidence="2" id="KW-0539">Nucleus</keyword>
<sequence length="96" mass="10858">MAMANDQTTTFDMGALQANLPQSRRGLSRYYSGKSRSFTCMADVHCVEDLKKPDTQEAKKRKKHSERQAMEMNNIPPYHCRRVSSTAHLTPPCIGV</sequence>
<evidence type="ECO:0000256" key="2">
    <source>
        <dbReference type="ARBA" id="ARBA00023242"/>
    </source>
</evidence>
<dbReference type="EMBL" id="JBBNAG010000008">
    <property type="protein sequence ID" value="KAK9113057.1"/>
    <property type="molecule type" value="Genomic_DNA"/>
</dbReference>
<dbReference type="PANTHER" id="PTHR33172">
    <property type="entry name" value="OS08G0516900 PROTEIN"/>
    <property type="match status" value="1"/>
</dbReference>
<dbReference type="AlphaFoldDB" id="A0AAP0IE57"/>
<proteinExistence type="predicted"/>
<comment type="caution">
    <text evidence="4">The sequence shown here is derived from an EMBL/GenBank/DDBJ whole genome shotgun (WGS) entry which is preliminary data.</text>
</comment>
<dbReference type="GO" id="GO:0005634">
    <property type="term" value="C:nucleus"/>
    <property type="evidence" value="ECO:0007669"/>
    <property type="project" value="UniProtKB-SubCell"/>
</dbReference>
<name>A0AAP0IE57_9MAGN</name>
<keyword evidence="5" id="KW-1185">Reference proteome</keyword>
<accession>A0AAP0IE57</accession>
<evidence type="ECO:0000256" key="3">
    <source>
        <dbReference type="SAM" id="MobiDB-lite"/>
    </source>
</evidence>
<evidence type="ECO:0000313" key="5">
    <source>
        <dbReference type="Proteomes" id="UP001419268"/>
    </source>
</evidence>
<comment type="subcellular location">
    <subcellularLocation>
        <location evidence="1">Nucleus</location>
    </subcellularLocation>
</comment>
<reference evidence="4 5" key="1">
    <citation type="submission" date="2024-01" db="EMBL/GenBank/DDBJ databases">
        <title>Genome assemblies of Stephania.</title>
        <authorList>
            <person name="Yang L."/>
        </authorList>
    </citation>
    <scope>NUCLEOTIDE SEQUENCE [LARGE SCALE GENOMIC DNA]</scope>
    <source>
        <strain evidence="4">JXDWG</strain>
        <tissue evidence="4">Leaf</tissue>
    </source>
</reference>
<dbReference type="Proteomes" id="UP001419268">
    <property type="component" value="Unassembled WGS sequence"/>
</dbReference>
<dbReference type="PANTHER" id="PTHR33172:SF38">
    <property type="entry name" value="GENOME ASSEMBLY, CHROMOSOME: A01"/>
    <property type="match status" value="1"/>
</dbReference>
<dbReference type="GO" id="GO:0006950">
    <property type="term" value="P:response to stress"/>
    <property type="evidence" value="ECO:0007669"/>
    <property type="project" value="UniProtKB-ARBA"/>
</dbReference>
<feature type="region of interest" description="Disordered" evidence="3">
    <location>
        <begin position="54"/>
        <end position="76"/>
    </location>
</feature>